<sequence length="58" mass="6466">MFRGRWLTLFVIAIDQYSTVRTGAALNIDKLHTLLAFFGLTLAYCPGAGFSLKPRFNA</sequence>
<keyword evidence="1" id="KW-0812">Transmembrane</keyword>
<comment type="caution">
    <text evidence="2">The sequence shown here is derived from an EMBL/GenBank/DDBJ whole genome shotgun (WGS) entry which is preliminary data.</text>
</comment>
<evidence type="ECO:0000313" key="3">
    <source>
        <dbReference type="Proteomes" id="UP000770889"/>
    </source>
</evidence>
<dbReference type="AlphaFoldDB" id="A0A944M8I1"/>
<accession>A0A944M8I1</accession>
<organism evidence="2 3">
    <name type="scientific">Candidatus Thiodiazotropha taylori</name>
    <dbReference type="NCBI Taxonomy" id="2792791"/>
    <lineage>
        <taxon>Bacteria</taxon>
        <taxon>Pseudomonadati</taxon>
        <taxon>Pseudomonadota</taxon>
        <taxon>Gammaproteobacteria</taxon>
        <taxon>Chromatiales</taxon>
        <taxon>Sedimenticolaceae</taxon>
        <taxon>Candidatus Thiodiazotropha</taxon>
    </lineage>
</organism>
<dbReference type="Proteomes" id="UP000770889">
    <property type="component" value="Unassembled WGS sequence"/>
</dbReference>
<proteinExistence type="predicted"/>
<dbReference type="EMBL" id="JAHHGM010000007">
    <property type="protein sequence ID" value="MBT2989173.1"/>
    <property type="molecule type" value="Genomic_DNA"/>
</dbReference>
<keyword evidence="1" id="KW-1133">Transmembrane helix</keyword>
<protein>
    <submittedName>
        <fullName evidence="2">Uncharacterized protein</fullName>
    </submittedName>
</protein>
<evidence type="ECO:0000313" key="2">
    <source>
        <dbReference type="EMBL" id="MBT2989173.1"/>
    </source>
</evidence>
<reference evidence="2 3" key="1">
    <citation type="submission" date="2021-05" db="EMBL/GenBank/DDBJ databases">
        <title>Genetic and Functional Diversity in Clade A Lucinid endosymbionts from the Bahamas.</title>
        <authorList>
            <person name="Giani N.M."/>
            <person name="Engel A.S."/>
            <person name="Campbell B.J."/>
        </authorList>
    </citation>
    <scope>NUCLEOTIDE SEQUENCE [LARGE SCALE GENOMIC DNA]</scope>
    <source>
        <strain evidence="2">LUC16012Gg_MoonRockCtena</strain>
    </source>
</reference>
<name>A0A944M8I1_9GAMM</name>
<gene>
    <name evidence="2" type="ORF">KME65_09435</name>
</gene>
<evidence type="ECO:0000256" key="1">
    <source>
        <dbReference type="SAM" id="Phobius"/>
    </source>
</evidence>
<feature type="transmembrane region" description="Helical" evidence="1">
    <location>
        <begin position="33"/>
        <end position="52"/>
    </location>
</feature>
<keyword evidence="1" id="KW-0472">Membrane</keyword>